<dbReference type="CDD" id="cd02955">
    <property type="entry name" value="SSP411"/>
    <property type="match status" value="1"/>
</dbReference>
<dbReference type="PANTHER" id="PTHR42899:SF1">
    <property type="entry name" value="SPERMATOGENESIS-ASSOCIATED PROTEIN 20"/>
    <property type="match status" value="1"/>
</dbReference>
<feature type="domain" description="Spermatogenesis-associated protein 20-like TRX" evidence="1">
    <location>
        <begin position="18"/>
        <end position="185"/>
    </location>
</feature>
<dbReference type="InterPro" id="IPR024705">
    <property type="entry name" value="Ssp411"/>
</dbReference>
<reference evidence="2" key="1">
    <citation type="journal article" date="2020" name="Stud. Mycol.">
        <title>101 Dothideomycetes genomes: a test case for predicting lifestyles and emergence of pathogens.</title>
        <authorList>
            <person name="Haridas S."/>
            <person name="Albert R."/>
            <person name="Binder M."/>
            <person name="Bloem J."/>
            <person name="Labutti K."/>
            <person name="Salamov A."/>
            <person name="Andreopoulos B."/>
            <person name="Baker S."/>
            <person name="Barry K."/>
            <person name="Bills G."/>
            <person name="Bluhm B."/>
            <person name="Cannon C."/>
            <person name="Castanera R."/>
            <person name="Culley D."/>
            <person name="Daum C."/>
            <person name="Ezra D."/>
            <person name="Gonzalez J."/>
            <person name="Henrissat B."/>
            <person name="Kuo A."/>
            <person name="Liang C."/>
            <person name="Lipzen A."/>
            <person name="Lutzoni F."/>
            <person name="Magnuson J."/>
            <person name="Mondo S."/>
            <person name="Nolan M."/>
            <person name="Ohm R."/>
            <person name="Pangilinan J."/>
            <person name="Park H.-J."/>
            <person name="Ramirez L."/>
            <person name="Alfaro M."/>
            <person name="Sun H."/>
            <person name="Tritt A."/>
            <person name="Yoshinaga Y."/>
            <person name="Zwiers L.-H."/>
            <person name="Turgeon B."/>
            <person name="Goodwin S."/>
            <person name="Spatafora J."/>
            <person name="Crous P."/>
            <person name="Grigoriev I."/>
        </authorList>
    </citation>
    <scope>NUCLEOTIDE SEQUENCE</scope>
    <source>
        <strain evidence="2">CBS 113979</strain>
    </source>
</reference>
<dbReference type="Gene3D" id="3.40.30.10">
    <property type="entry name" value="Glutaredoxin"/>
    <property type="match status" value="1"/>
</dbReference>
<dbReference type="Pfam" id="PF03190">
    <property type="entry name" value="Thioredox_DsbH"/>
    <property type="match status" value="1"/>
</dbReference>
<dbReference type="PIRSF" id="PIRSF006402">
    <property type="entry name" value="UCP006402_thioredoxin"/>
    <property type="match status" value="1"/>
</dbReference>
<dbReference type="InterPro" id="IPR036249">
    <property type="entry name" value="Thioredoxin-like_sf"/>
</dbReference>
<dbReference type="InterPro" id="IPR008928">
    <property type="entry name" value="6-hairpin_glycosidase_sf"/>
</dbReference>
<dbReference type="EMBL" id="ML977141">
    <property type="protein sequence ID" value="KAF1990576.1"/>
    <property type="molecule type" value="Genomic_DNA"/>
</dbReference>
<dbReference type="InterPro" id="IPR012341">
    <property type="entry name" value="6hp_glycosidase-like_sf"/>
</dbReference>
<dbReference type="SUPFAM" id="SSF52833">
    <property type="entry name" value="Thioredoxin-like"/>
    <property type="match status" value="1"/>
</dbReference>
<proteinExistence type="predicted"/>
<dbReference type="Proteomes" id="UP000800041">
    <property type="component" value="Unassembled WGS sequence"/>
</dbReference>
<gene>
    <name evidence="2" type="ORF">K402DRAFT_389503</name>
</gene>
<dbReference type="PANTHER" id="PTHR42899">
    <property type="entry name" value="SPERMATOGENESIS-ASSOCIATED PROTEIN 20"/>
    <property type="match status" value="1"/>
</dbReference>
<dbReference type="AlphaFoldDB" id="A0A6G1HBH6"/>
<protein>
    <recommendedName>
        <fullName evidence="1">Spermatogenesis-associated protein 20-like TRX domain-containing protein</fullName>
    </recommendedName>
</protein>
<accession>A0A6G1HBH6</accession>
<sequence>METRPFSAEVSGEDITLTNQLSESRSPYVRGHMNNPVAWQMWTPETLALARKSNRLLFVSIGYAACHWCHVMERESFENPEIAKILNRSFIPIKIDREERPDIDRIYMNYVQATTGGGGWPLNVFLTPDLEPIFGGTYWPGPASTSSVMYAEHVGFMGILEKIRDVWVNQRQRCLDSAKEITAQLKQFAQEGTMGRTGGEEAGEGMELELLEEAYTHYAGKYDIKHAGFGAAPKFPTPANLQFLLRLGQYPQPVKDVVGEKEVDNAKTMAISTLSEMSKGGIHDQIGNGFARYSVTRDWSLPHFEKMLYDQAQLLPTYLDAYLVSPSPLLLATVHDIATYLTSPPLAAPDGGFFSAEDADSLYRPSDSEKREGAFYVWTLKELNDILGEHDAAICASYWSVQENGNVEPEYDAHDELINQNVLAIRGNFDAIAKDLGLTKEKVENIIENGRRKLREHREKERPRPSLDDKIVVSWNGLAIGALARTAAVLTSLPDTTEEFKSQASTYLTSALRAATFLKQEIWDPSKQVLTTRVWRDGPGTAPAFADDYAFLISGLLDLYDATFDDAHLRWATELQAAQNFLFWDESAGGFFSTADGQGDLLLRLKDGMDNAEPSTNGMSARNLNRLGKMIGDEGMEGMARRTAEAFEAESLQHPFLFTGLLDAVVWARLGGTAYVVTGEGEGVKEVLDRLRRLPQGGCRTLVRIGGEAKSDWLKEKNELLRSVDPEKVEVMVCEGTTCRIVEPQEVGR</sequence>
<evidence type="ECO:0000313" key="2">
    <source>
        <dbReference type="EMBL" id="KAF1990576.1"/>
    </source>
</evidence>
<dbReference type="GO" id="GO:0005975">
    <property type="term" value="P:carbohydrate metabolic process"/>
    <property type="evidence" value="ECO:0007669"/>
    <property type="project" value="InterPro"/>
</dbReference>
<evidence type="ECO:0000259" key="1">
    <source>
        <dbReference type="Pfam" id="PF03190"/>
    </source>
</evidence>
<dbReference type="GO" id="GO:0003824">
    <property type="term" value="F:catalytic activity"/>
    <property type="evidence" value="ECO:0007669"/>
    <property type="project" value="UniProtKB-ARBA"/>
</dbReference>
<keyword evidence="3" id="KW-1185">Reference proteome</keyword>
<dbReference type="OrthoDB" id="1923667at2759"/>
<organism evidence="2 3">
    <name type="scientific">Aulographum hederae CBS 113979</name>
    <dbReference type="NCBI Taxonomy" id="1176131"/>
    <lineage>
        <taxon>Eukaryota</taxon>
        <taxon>Fungi</taxon>
        <taxon>Dikarya</taxon>
        <taxon>Ascomycota</taxon>
        <taxon>Pezizomycotina</taxon>
        <taxon>Dothideomycetes</taxon>
        <taxon>Pleosporomycetidae</taxon>
        <taxon>Aulographales</taxon>
        <taxon>Aulographaceae</taxon>
    </lineage>
</organism>
<dbReference type="SUPFAM" id="SSF48208">
    <property type="entry name" value="Six-hairpin glycosidases"/>
    <property type="match status" value="1"/>
</dbReference>
<name>A0A6G1HBH6_9PEZI</name>
<evidence type="ECO:0000313" key="3">
    <source>
        <dbReference type="Proteomes" id="UP000800041"/>
    </source>
</evidence>
<dbReference type="Gene3D" id="1.50.10.10">
    <property type="match status" value="1"/>
</dbReference>
<dbReference type="InterPro" id="IPR004879">
    <property type="entry name" value="Ssp411-like_TRX"/>
</dbReference>